<keyword evidence="5 10" id="KW-0552">Olfaction</keyword>
<dbReference type="Proteomes" id="UP001627154">
    <property type="component" value="Unassembled WGS sequence"/>
</dbReference>
<evidence type="ECO:0000256" key="4">
    <source>
        <dbReference type="ARBA" id="ARBA00022692"/>
    </source>
</evidence>
<dbReference type="Pfam" id="PF02949">
    <property type="entry name" value="7tm_6"/>
    <property type="match status" value="1"/>
</dbReference>
<dbReference type="EMBL" id="JBJJXI010000092">
    <property type="protein sequence ID" value="KAL3394518.1"/>
    <property type="molecule type" value="Genomic_DNA"/>
</dbReference>
<keyword evidence="3 10" id="KW-0716">Sensory transduction</keyword>
<evidence type="ECO:0000313" key="12">
    <source>
        <dbReference type="Proteomes" id="UP001627154"/>
    </source>
</evidence>
<evidence type="ECO:0000256" key="7">
    <source>
        <dbReference type="ARBA" id="ARBA00023136"/>
    </source>
</evidence>
<keyword evidence="2" id="KW-1003">Cell membrane</keyword>
<feature type="transmembrane region" description="Helical" evidence="10">
    <location>
        <begin position="264"/>
        <end position="284"/>
    </location>
</feature>
<keyword evidence="6 10" id="KW-1133">Transmembrane helix</keyword>
<keyword evidence="12" id="KW-1185">Reference proteome</keyword>
<dbReference type="GO" id="GO:0007608">
    <property type="term" value="P:sensory perception of smell"/>
    <property type="evidence" value="ECO:0007669"/>
    <property type="project" value="UniProtKB-KW"/>
</dbReference>
<accession>A0ABD2WNY3</accession>
<evidence type="ECO:0000256" key="2">
    <source>
        <dbReference type="ARBA" id="ARBA00022475"/>
    </source>
</evidence>
<keyword evidence="4 10" id="KW-0812">Transmembrane</keyword>
<keyword evidence="7 10" id="KW-0472">Membrane</keyword>
<keyword evidence="8 10" id="KW-0675">Receptor</keyword>
<evidence type="ECO:0000256" key="9">
    <source>
        <dbReference type="ARBA" id="ARBA00023224"/>
    </source>
</evidence>
<dbReference type="PANTHER" id="PTHR21137">
    <property type="entry name" value="ODORANT RECEPTOR"/>
    <property type="match status" value="1"/>
</dbReference>
<dbReference type="GO" id="GO:0007165">
    <property type="term" value="P:signal transduction"/>
    <property type="evidence" value="ECO:0007669"/>
    <property type="project" value="UniProtKB-KW"/>
</dbReference>
<dbReference type="PANTHER" id="PTHR21137:SF35">
    <property type="entry name" value="ODORANT RECEPTOR 19A-RELATED"/>
    <property type="match status" value="1"/>
</dbReference>
<comment type="caution">
    <text evidence="11">The sequence shown here is derived from an EMBL/GenBank/DDBJ whole genome shotgun (WGS) entry which is preliminary data.</text>
</comment>
<evidence type="ECO:0000256" key="1">
    <source>
        <dbReference type="ARBA" id="ARBA00004651"/>
    </source>
</evidence>
<name>A0ABD2WNY3_9HYME</name>
<evidence type="ECO:0000256" key="3">
    <source>
        <dbReference type="ARBA" id="ARBA00022606"/>
    </source>
</evidence>
<evidence type="ECO:0000256" key="8">
    <source>
        <dbReference type="ARBA" id="ARBA00023170"/>
    </source>
</evidence>
<evidence type="ECO:0000256" key="6">
    <source>
        <dbReference type="ARBA" id="ARBA00022989"/>
    </source>
</evidence>
<protein>
    <recommendedName>
        <fullName evidence="10">Odorant receptor</fullName>
    </recommendedName>
</protein>
<dbReference type="GO" id="GO:0005886">
    <property type="term" value="C:plasma membrane"/>
    <property type="evidence" value="ECO:0007669"/>
    <property type="project" value="UniProtKB-SubCell"/>
</dbReference>
<comment type="subcellular location">
    <subcellularLocation>
        <location evidence="1 10">Cell membrane</location>
        <topology evidence="1 10">Multi-pass membrane protein</topology>
    </subcellularLocation>
</comment>
<evidence type="ECO:0000313" key="11">
    <source>
        <dbReference type="EMBL" id="KAL3394518.1"/>
    </source>
</evidence>
<dbReference type="AlphaFoldDB" id="A0ABD2WNY3"/>
<feature type="transmembrane region" description="Helical" evidence="10">
    <location>
        <begin position="126"/>
        <end position="155"/>
    </location>
</feature>
<dbReference type="InterPro" id="IPR004117">
    <property type="entry name" value="7tm6_olfct_rcpt"/>
</dbReference>
<comment type="caution">
    <text evidence="10">Lacks conserved residue(s) required for the propagation of feature annotation.</text>
</comment>
<evidence type="ECO:0000256" key="10">
    <source>
        <dbReference type="RuleBase" id="RU351113"/>
    </source>
</evidence>
<proteinExistence type="inferred from homology"/>
<comment type="similarity">
    <text evidence="10">Belongs to the insect chemoreceptor superfamily. Heteromeric odorant receptor channel (TC 1.A.69) family.</text>
</comment>
<evidence type="ECO:0000256" key="5">
    <source>
        <dbReference type="ARBA" id="ARBA00022725"/>
    </source>
</evidence>
<feature type="transmembrane region" description="Helical" evidence="10">
    <location>
        <begin position="176"/>
        <end position="193"/>
    </location>
</feature>
<feature type="transmembrane region" description="Helical" evidence="10">
    <location>
        <begin position="361"/>
        <end position="384"/>
    </location>
</feature>
<keyword evidence="9 10" id="KW-0807">Transducer</keyword>
<organism evidence="11 12">
    <name type="scientific">Trichogramma kaykai</name>
    <dbReference type="NCBI Taxonomy" id="54128"/>
    <lineage>
        <taxon>Eukaryota</taxon>
        <taxon>Metazoa</taxon>
        <taxon>Ecdysozoa</taxon>
        <taxon>Arthropoda</taxon>
        <taxon>Hexapoda</taxon>
        <taxon>Insecta</taxon>
        <taxon>Pterygota</taxon>
        <taxon>Neoptera</taxon>
        <taxon>Endopterygota</taxon>
        <taxon>Hymenoptera</taxon>
        <taxon>Apocrita</taxon>
        <taxon>Proctotrupomorpha</taxon>
        <taxon>Chalcidoidea</taxon>
        <taxon>Trichogrammatidae</taxon>
        <taxon>Trichogramma</taxon>
    </lineage>
</organism>
<reference evidence="11 12" key="1">
    <citation type="journal article" date="2024" name="bioRxiv">
        <title>A reference genome for Trichogramma kaykai: A tiny desert-dwelling parasitoid wasp with competing sex-ratio distorters.</title>
        <authorList>
            <person name="Culotta J."/>
            <person name="Lindsey A.R."/>
        </authorList>
    </citation>
    <scope>NUCLEOTIDE SEQUENCE [LARGE SCALE GENOMIC DNA]</scope>
    <source>
        <strain evidence="11 12">KSX58</strain>
    </source>
</reference>
<sequence length="390" mass="45393">MFQGNGYSSYYIFNRFFLTGCGIWPYGSTCLLKFFRYFWITQQIFLMSAKIIKIFEIRYDIDTVIEAVATLFYNIAATVKYCNGVINEKKMKFLVDKIHTDWKNVSDPVEIDILSRHSSRGKLLNILYIASVYNALLSYLLLPLSPIIMDIFMPLNKSRPRQPLLIAEFFIDENKYFYSMTTYAYMTCLYGIIPLLGTDTFYMNCVHHICGMTVILSRRIKNNINGSKKELLRTKYQRTVDCIINHQSIIEFGDGINAMYNTSFFIIIFLNTTLLTFTGVAALIKFNEGNKYEDVVRFGMFGVAEVFHLFCNNYMGQLVVNSGDEFRKNIFNSEWYQAPIKVRELVHFIQLRNSRPILMKAGIFPLCLPNFTVVLKSSMSYFAFLQSTRY</sequence>
<gene>
    <name evidence="11" type="ORF">TKK_011511</name>
</gene>